<organism evidence="5 6">
    <name type="scientific">Vibrio agarivorans</name>
    <dbReference type="NCBI Taxonomy" id="153622"/>
    <lineage>
        <taxon>Bacteria</taxon>
        <taxon>Pseudomonadati</taxon>
        <taxon>Pseudomonadota</taxon>
        <taxon>Gammaproteobacteria</taxon>
        <taxon>Vibrionales</taxon>
        <taxon>Vibrionaceae</taxon>
        <taxon>Vibrio</taxon>
    </lineage>
</organism>
<gene>
    <name evidence="5" type="ORF">QWJ08_06020</name>
</gene>
<sequence>MKKTLCLAFTSISLISFSSHASTFTDPIDGMFDMGEYLAENAYGFLPVPIIITEPAVGFGAGMFGIFLHESEEEKQTRKTQALNTLDGGAQLIPPAVTVFGGAATENGTWFAAFGHRRTWKQDSIRYMGGVGYGNAFVDVGGLFERTIETDTKGLGGIQHLQFRMDDSDLFLGFSQSYIRSEIRSSNNFVDAIFKRRFGESSTTSGLGITLEYDTTNSFFFPTEGMSIETEYKWYRDAFGSDFEYDTFAFSVTKYQPLSSRFTLVGYATLDSLEQKEESNAPNFPGLSLPPLAKPYIDMRGIAAYAYSGDTVSTLQAQLMWHIDPRWSLLGFGGVGSVADQASNLYSENEWAYGVGFRYQIARRYGIHMGMDFAFSDDENAFYFNLGSGF</sequence>
<evidence type="ECO:0000256" key="2">
    <source>
        <dbReference type="ARBA" id="ARBA00023136"/>
    </source>
</evidence>
<evidence type="ECO:0000256" key="3">
    <source>
        <dbReference type="SAM" id="SignalP"/>
    </source>
</evidence>
<dbReference type="RefSeq" id="WP_289961096.1">
    <property type="nucleotide sequence ID" value="NZ_JAUEOZ010000001.1"/>
</dbReference>
<keyword evidence="2" id="KW-0472">Membrane</keyword>
<comment type="subcellular location">
    <subcellularLocation>
        <location evidence="1">Membrane</location>
    </subcellularLocation>
</comment>
<dbReference type="InterPro" id="IPR000184">
    <property type="entry name" value="Bac_surfAg_D15"/>
</dbReference>
<evidence type="ECO:0000313" key="5">
    <source>
        <dbReference type="EMBL" id="MDN2480946.1"/>
    </source>
</evidence>
<dbReference type="Gene3D" id="2.40.160.50">
    <property type="entry name" value="membrane protein fhac: a member of the omp85/tpsb transporter family"/>
    <property type="match status" value="1"/>
</dbReference>
<keyword evidence="3" id="KW-0732">Signal</keyword>
<proteinExistence type="predicted"/>
<feature type="domain" description="Bacterial surface antigen (D15)" evidence="4">
    <location>
        <begin position="167"/>
        <end position="264"/>
    </location>
</feature>
<reference evidence="5" key="1">
    <citation type="submission" date="2024-05" db="EMBL/GenBank/DDBJ databases">
        <title>Genome Sequences of Four Agar- Degrading Marine Bacteria.</title>
        <authorList>
            <person name="Phillips E.K."/>
            <person name="Shaffer J.C."/>
            <person name="Henson M.W."/>
            <person name="Temperton B."/>
            <person name="Thrash C.J."/>
            <person name="Martin M.O."/>
        </authorList>
    </citation>
    <scope>NUCLEOTIDE SEQUENCE</scope>
    <source>
        <strain evidence="5">EKP203</strain>
    </source>
</reference>
<accession>A0ABT7XYW0</accession>
<evidence type="ECO:0000259" key="4">
    <source>
        <dbReference type="Pfam" id="PF01103"/>
    </source>
</evidence>
<dbReference type="SUPFAM" id="SSF56925">
    <property type="entry name" value="OMPA-like"/>
    <property type="match status" value="1"/>
</dbReference>
<evidence type="ECO:0000256" key="1">
    <source>
        <dbReference type="ARBA" id="ARBA00004370"/>
    </source>
</evidence>
<dbReference type="InterPro" id="IPR011250">
    <property type="entry name" value="OMP/PagP_B-barrel"/>
</dbReference>
<name>A0ABT7XYW0_9VIBR</name>
<feature type="chain" id="PRO_5047099303" evidence="3">
    <location>
        <begin position="22"/>
        <end position="390"/>
    </location>
</feature>
<keyword evidence="6" id="KW-1185">Reference proteome</keyword>
<dbReference type="Proteomes" id="UP001169719">
    <property type="component" value="Unassembled WGS sequence"/>
</dbReference>
<dbReference type="Pfam" id="PF01103">
    <property type="entry name" value="Omp85"/>
    <property type="match status" value="1"/>
</dbReference>
<protein>
    <submittedName>
        <fullName evidence="5">BamA/TamA family outer membrane protein</fullName>
    </submittedName>
</protein>
<evidence type="ECO:0000313" key="6">
    <source>
        <dbReference type="Proteomes" id="UP001169719"/>
    </source>
</evidence>
<dbReference type="EMBL" id="JAUEOZ010000001">
    <property type="protein sequence ID" value="MDN2480946.1"/>
    <property type="molecule type" value="Genomic_DNA"/>
</dbReference>
<feature type="signal peptide" evidence="3">
    <location>
        <begin position="1"/>
        <end position="21"/>
    </location>
</feature>
<comment type="caution">
    <text evidence="5">The sequence shown here is derived from an EMBL/GenBank/DDBJ whole genome shotgun (WGS) entry which is preliminary data.</text>
</comment>